<dbReference type="SMART" id="SM00388">
    <property type="entry name" value="HisKA"/>
    <property type="match status" value="1"/>
</dbReference>
<evidence type="ECO:0000313" key="10">
    <source>
        <dbReference type="EMBL" id="AKF08509.1"/>
    </source>
</evidence>
<dbReference type="InterPro" id="IPR003661">
    <property type="entry name" value="HisK_dim/P_dom"/>
</dbReference>
<dbReference type="EC" id="2.7.13.3" evidence="2"/>
<evidence type="ECO:0000313" key="11">
    <source>
        <dbReference type="Proteomes" id="UP000034883"/>
    </source>
</evidence>
<keyword evidence="3" id="KW-0597">Phosphoprotein</keyword>
<dbReference type="Gene3D" id="1.10.287.130">
    <property type="match status" value="1"/>
</dbReference>
<keyword evidence="4" id="KW-0808">Transferase</keyword>
<dbReference type="CDD" id="cd01068">
    <property type="entry name" value="globin_sensor"/>
    <property type="match status" value="1"/>
</dbReference>
<dbReference type="Gene3D" id="1.10.490.10">
    <property type="entry name" value="Globins"/>
    <property type="match status" value="1"/>
</dbReference>
<dbReference type="SMART" id="SM00387">
    <property type="entry name" value="HATPase_c"/>
    <property type="match status" value="1"/>
</dbReference>
<dbReference type="InterPro" id="IPR044398">
    <property type="entry name" value="Globin-sensor_dom"/>
</dbReference>
<organism evidence="10 11">
    <name type="scientific">Sandaracinus amylolyticus</name>
    <dbReference type="NCBI Taxonomy" id="927083"/>
    <lineage>
        <taxon>Bacteria</taxon>
        <taxon>Pseudomonadati</taxon>
        <taxon>Myxococcota</taxon>
        <taxon>Polyangia</taxon>
        <taxon>Polyangiales</taxon>
        <taxon>Sandaracinaceae</taxon>
        <taxon>Sandaracinus</taxon>
    </lineage>
</organism>
<dbReference type="InterPro" id="IPR005467">
    <property type="entry name" value="His_kinase_dom"/>
</dbReference>
<dbReference type="InterPro" id="IPR012292">
    <property type="entry name" value="Globin/Proto"/>
</dbReference>
<dbReference type="Pfam" id="PF11563">
    <property type="entry name" value="Protoglobin"/>
    <property type="match status" value="1"/>
</dbReference>
<keyword evidence="6" id="KW-0418">Kinase</keyword>
<dbReference type="PANTHER" id="PTHR43065">
    <property type="entry name" value="SENSOR HISTIDINE KINASE"/>
    <property type="match status" value="1"/>
</dbReference>
<evidence type="ECO:0000256" key="6">
    <source>
        <dbReference type="ARBA" id="ARBA00022777"/>
    </source>
</evidence>
<evidence type="ECO:0000256" key="4">
    <source>
        <dbReference type="ARBA" id="ARBA00022679"/>
    </source>
</evidence>
<keyword evidence="8" id="KW-0902">Two-component regulatory system</keyword>
<dbReference type="AlphaFoldDB" id="A0A0F6SGD6"/>
<dbReference type="PROSITE" id="PS50109">
    <property type="entry name" value="HIS_KIN"/>
    <property type="match status" value="1"/>
</dbReference>
<keyword evidence="7" id="KW-0067">ATP-binding</keyword>
<dbReference type="Proteomes" id="UP000034883">
    <property type="component" value="Chromosome"/>
</dbReference>
<dbReference type="SUPFAM" id="SSF46458">
    <property type="entry name" value="Globin-like"/>
    <property type="match status" value="1"/>
</dbReference>
<dbReference type="GO" id="GO:0019825">
    <property type="term" value="F:oxygen binding"/>
    <property type="evidence" value="ECO:0007669"/>
    <property type="project" value="InterPro"/>
</dbReference>
<dbReference type="Pfam" id="PF02518">
    <property type="entry name" value="HATPase_c"/>
    <property type="match status" value="1"/>
</dbReference>
<dbReference type="InterPro" id="IPR003594">
    <property type="entry name" value="HATPase_dom"/>
</dbReference>
<protein>
    <recommendedName>
        <fullName evidence="2">histidine kinase</fullName>
        <ecNumber evidence="2">2.7.13.3</ecNumber>
    </recommendedName>
</protein>
<evidence type="ECO:0000256" key="5">
    <source>
        <dbReference type="ARBA" id="ARBA00022741"/>
    </source>
</evidence>
<keyword evidence="11" id="KW-1185">Reference proteome</keyword>
<dbReference type="RefSeq" id="WP_053235643.1">
    <property type="nucleotide sequence ID" value="NZ_CP011125.1"/>
</dbReference>
<evidence type="ECO:0000256" key="3">
    <source>
        <dbReference type="ARBA" id="ARBA00022553"/>
    </source>
</evidence>
<evidence type="ECO:0000259" key="9">
    <source>
        <dbReference type="PROSITE" id="PS50109"/>
    </source>
</evidence>
<keyword evidence="5" id="KW-0547">Nucleotide-binding</keyword>
<reference evidence="10 11" key="1">
    <citation type="submission" date="2015-03" db="EMBL/GenBank/DDBJ databases">
        <title>Genome assembly of Sandaracinus amylolyticus DSM 53668.</title>
        <authorList>
            <person name="Sharma G."/>
            <person name="Subramanian S."/>
        </authorList>
    </citation>
    <scope>NUCLEOTIDE SEQUENCE [LARGE SCALE GENOMIC DNA]</scope>
    <source>
        <strain evidence="10 11">DSM 53668</strain>
    </source>
</reference>
<dbReference type="PANTHER" id="PTHR43065:SF10">
    <property type="entry name" value="PEROXIDE STRESS-ACTIVATED HISTIDINE KINASE MAK3"/>
    <property type="match status" value="1"/>
</dbReference>
<name>A0A0F6SGD6_9BACT</name>
<dbReference type="SUPFAM" id="SSF55874">
    <property type="entry name" value="ATPase domain of HSP90 chaperone/DNA topoisomerase II/histidine kinase"/>
    <property type="match status" value="1"/>
</dbReference>
<evidence type="ECO:0000256" key="8">
    <source>
        <dbReference type="ARBA" id="ARBA00023012"/>
    </source>
</evidence>
<dbReference type="CDD" id="cd00082">
    <property type="entry name" value="HisKA"/>
    <property type="match status" value="1"/>
</dbReference>
<dbReference type="SUPFAM" id="SSF47384">
    <property type="entry name" value="Homodimeric domain of signal transducing histidine kinase"/>
    <property type="match status" value="1"/>
</dbReference>
<dbReference type="GO" id="GO:0000155">
    <property type="term" value="F:phosphorelay sensor kinase activity"/>
    <property type="evidence" value="ECO:0007669"/>
    <property type="project" value="InterPro"/>
</dbReference>
<dbReference type="InterPro" id="IPR036890">
    <property type="entry name" value="HATPase_C_sf"/>
</dbReference>
<dbReference type="InterPro" id="IPR009050">
    <property type="entry name" value="Globin-like_sf"/>
</dbReference>
<evidence type="ECO:0000256" key="7">
    <source>
        <dbReference type="ARBA" id="ARBA00022840"/>
    </source>
</evidence>
<dbReference type="InterPro" id="IPR004358">
    <property type="entry name" value="Sig_transdc_His_kin-like_C"/>
</dbReference>
<evidence type="ECO:0000256" key="2">
    <source>
        <dbReference type="ARBA" id="ARBA00012438"/>
    </source>
</evidence>
<dbReference type="InterPro" id="IPR036097">
    <property type="entry name" value="HisK_dim/P_sf"/>
</dbReference>
<dbReference type="KEGG" id="samy:DB32_005658"/>
<dbReference type="GO" id="GO:0020037">
    <property type="term" value="F:heme binding"/>
    <property type="evidence" value="ECO:0007669"/>
    <property type="project" value="InterPro"/>
</dbReference>
<dbReference type="EMBL" id="CP011125">
    <property type="protein sequence ID" value="AKF08509.1"/>
    <property type="molecule type" value="Genomic_DNA"/>
</dbReference>
<comment type="catalytic activity">
    <reaction evidence="1">
        <text>ATP + protein L-histidine = ADP + protein N-phospho-L-histidine.</text>
        <dbReference type="EC" id="2.7.13.3"/>
    </reaction>
</comment>
<dbReference type="Pfam" id="PF00512">
    <property type="entry name" value="HisKA"/>
    <property type="match status" value="1"/>
</dbReference>
<feature type="domain" description="Histidine kinase" evidence="9">
    <location>
        <begin position="178"/>
        <end position="394"/>
    </location>
</feature>
<dbReference type="GO" id="GO:0005524">
    <property type="term" value="F:ATP binding"/>
    <property type="evidence" value="ECO:0007669"/>
    <property type="project" value="UniProtKB-KW"/>
</dbReference>
<dbReference type="InterPro" id="IPR039379">
    <property type="entry name" value="Protoglobin_sensor_dom"/>
</dbReference>
<dbReference type="PRINTS" id="PR00344">
    <property type="entry name" value="BCTRLSENSOR"/>
</dbReference>
<evidence type="ECO:0000256" key="1">
    <source>
        <dbReference type="ARBA" id="ARBA00000085"/>
    </source>
</evidence>
<gene>
    <name evidence="10" type="ORF">DB32_005658</name>
</gene>
<dbReference type="Gene3D" id="3.30.565.10">
    <property type="entry name" value="Histidine kinase-like ATPase, C-terminal domain"/>
    <property type="match status" value="1"/>
</dbReference>
<dbReference type="STRING" id="927083.DB32_005658"/>
<accession>A0A0F6SGD6</accession>
<sequence>MAATSDMLRELFDYVGFGDEDARWLVRMGPAVRPAFPHIVDEFYRTIDDNAGARAVFTGGPAQRARLHASMHAWLEGVVSGIYDEGYFEQRARIGRMHVRIDLDQRYMMAAMNVIRRGLHDALRAAQWPADEQIHGHDAIDKICDIELAVMLETYRESYVEKQRANERLATIGQLAASIGHELRNPLAVMETSLHLLSSRQQAERGNADDKAARHLHRIREQLAISGAIISDLLEMARDRAPDRRPVDVRALIDEALASVPRPEQLRVEVAIDEALPRASVDPVQLRQVVVNLVLNASQAIAGAKREGVVKVHAQREGDELVLVIEDDGPGLSTEAVRRLFEPLFTTRATGVGLGLPLCRRIVEKHGGTIRGYNLGQPDAPEGARFEIRLPGALAVTGAPS</sequence>
<proteinExistence type="predicted"/>